<proteinExistence type="predicted"/>
<evidence type="ECO:0000313" key="2">
    <source>
        <dbReference type="EMBL" id="PZG50387.1"/>
    </source>
</evidence>
<reference evidence="2 3" key="1">
    <citation type="submission" date="2018-01" db="EMBL/GenBank/DDBJ databases">
        <title>Draft genome sequence of Sphaerisporangium sp. 7K107.</title>
        <authorList>
            <person name="Sahin N."/>
            <person name="Saygin H."/>
            <person name="Ay H."/>
        </authorList>
    </citation>
    <scope>NUCLEOTIDE SEQUENCE [LARGE SCALE GENOMIC DNA]</scope>
    <source>
        <strain evidence="2 3">7K107</strain>
    </source>
</reference>
<dbReference type="AlphaFoldDB" id="A0A2W2HWM7"/>
<dbReference type="EMBL" id="POUA01000061">
    <property type="protein sequence ID" value="PZG50387.1"/>
    <property type="molecule type" value="Genomic_DNA"/>
</dbReference>
<evidence type="ECO:0000256" key="1">
    <source>
        <dbReference type="SAM" id="MobiDB-lite"/>
    </source>
</evidence>
<organism evidence="2 3">
    <name type="scientific">Spongiactinospora gelatinilytica</name>
    <dbReference type="NCBI Taxonomy" id="2666298"/>
    <lineage>
        <taxon>Bacteria</taxon>
        <taxon>Bacillati</taxon>
        <taxon>Actinomycetota</taxon>
        <taxon>Actinomycetes</taxon>
        <taxon>Streptosporangiales</taxon>
        <taxon>Streptosporangiaceae</taxon>
        <taxon>Spongiactinospora</taxon>
    </lineage>
</organism>
<accession>A0A2W2HWM7</accession>
<dbReference type="Proteomes" id="UP000248544">
    <property type="component" value="Unassembled WGS sequence"/>
</dbReference>
<name>A0A2W2HWM7_9ACTN</name>
<evidence type="ECO:0000313" key="3">
    <source>
        <dbReference type="Proteomes" id="UP000248544"/>
    </source>
</evidence>
<gene>
    <name evidence="2" type="ORF">C1I98_10620</name>
</gene>
<comment type="caution">
    <text evidence="2">The sequence shown here is derived from an EMBL/GenBank/DDBJ whole genome shotgun (WGS) entry which is preliminary data.</text>
</comment>
<feature type="compositionally biased region" description="Polar residues" evidence="1">
    <location>
        <begin position="45"/>
        <end position="64"/>
    </location>
</feature>
<sequence>MRSHFCSMEITRDVRVYAAKRGMGDAQALAEGLREKPPAPHSGQAGPSRSQRLPAMSTNTTTRP</sequence>
<protein>
    <submittedName>
        <fullName evidence="2">Uncharacterized protein</fullName>
    </submittedName>
</protein>
<feature type="region of interest" description="Disordered" evidence="1">
    <location>
        <begin position="28"/>
        <end position="64"/>
    </location>
</feature>
<keyword evidence="3" id="KW-1185">Reference proteome</keyword>